<dbReference type="Proteomes" id="UP000679307">
    <property type="component" value="Chromosome"/>
</dbReference>
<name>A0ABX8EEG3_9ACTN</name>
<sequence>MTTLRPEPLTARSMGTHHDRVDGPEKVTGRAPYAAEHADPASPPVAAWMVTSTIARGRVLRVDASTALEHPGVLRVLDHDSAPRLADTGDQELAVLQDDRVRFRGQVVALVLAATSEAAREGARLVRVHYAEEPHEAAYDGDTATYAPEGVNAGHETDWADGDVASVRTPGAVVVEGDYSTPHEFNSPMEPHAAVASWDGTTLTMWDSTQAVHPVARTLAPMLGLDPARVRVVAPYVGGGFGSKGLPHAPEMAAALAAVAVGTDEPGRPVRLVTTRQQMFALAGYRTATRSAVRLVAEPDGTLLSVEHDATSQTSRFKEFAEQTATAARMMYAAPARRTTHRVAALDVNVPSWMRAPGEMPGMFALEVAMDELAVATGVDPVTLRERNEPATDPETGKPWNERRLLDCLVRGAELFGWADRPAGPRATRDGDWWVGTGVAAATYPTLYMPGNEARVEALDGGRYAVSIGAVDIGTGARTVLKQISADALGVDPAAVDVHVGDTDLPFATVAGGSAGTASWGTAIAAAVQQHRADHGAHPEVGAHTTAGAEPYPDTEGHSLHSFGATFTEVRVHAWTGELRVPRMLGVYSVGRVINPTTSRSQLLGGMVMGISGALHEEGHRDPRFGHVVTQDLATYHVAAHADVGDLQVEWLDEVDELATPMGGRGIGEIGIVGTAASVVNAAWHATGVRVRDLPLTADAFLDLPPLG</sequence>
<dbReference type="Pfam" id="PF02738">
    <property type="entry name" value="MoCoBD_1"/>
    <property type="match status" value="1"/>
</dbReference>
<dbReference type="InterPro" id="IPR046867">
    <property type="entry name" value="AldOxase/xan_DH_MoCoBD2"/>
</dbReference>
<feature type="compositionally biased region" description="Basic and acidic residues" evidence="2">
    <location>
        <begin position="16"/>
        <end position="27"/>
    </location>
</feature>
<dbReference type="InterPro" id="IPR000674">
    <property type="entry name" value="Ald_Oxase/Xan_DH_a/b"/>
</dbReference>
<keyword evidence="5" id="KW-1185">Reference proteome</keyword>
<dbReference type="RefSeq" id="WP_246535867.1">
    <property type="nucleotide sequence ID" value="NZ_BAAAHS010000010.1"/>
</dbReference>
<evidence type="ECO:0000259" key="3">
    <source>
        <dbReference type="SMART" id="SM01008"/>
    </source>
</evidence>
<dbReference type="InterPro" id="IPR016208">
    <property type="entry name" value="Ald_Oxase/xanthine_DH-like"/>
</dbReference>
<accession>A0ABX8EEG3</accession>
<dbReference type="PANTHER" id="PTHR11908">
    <property type="entry name" value="XANTHINE DEHYDROGENASE"/>
    <property type="match status" value="1"/>
</dbReference>
<keyword evidence="4" id="KW-0560">Oxidoreductase</keyword>
<feature type="domain" description="Aldehyde oxidase/xanthine dehydrogenase a/b hammerhead" evidence="3">
    <location>
        <begin position="28"/>
        <end position="134"/>
    </location>
</feature>
<proteinExistence type="predicted"/>
<dbReference type="PANTHER" id="PTHR11908:SF132">
    <property type="entry name" value="ALDEHYDE OXIDASE 1-RELATED"/>
    <property type="match status" value="1"/>
</dbReference>
<evidence type="ECO:0000256" key="2">
    <source>
        <dbReference type="SAM" id="MobiDB-lite"/>
    </source>
</evidence>
<evidence type="ECO:0000256" key="1">
    <source>
        <dbReference type="ARBA" id="ARBA00022505"/>
    </source>
</evidence>
<organism evidence="4 5">
    <name type="scientific">Nocardioides aquaticus</name>
    <dbReference type="NCBI Taxonomy" id="160826"/>
    <lineage>
        <taxon>Bacteria</taxon>
        <taxon>Bacillati</taxon>
        <taxon>Actinomycetota</taxon>
        <taxon>Actinomycetes</taxon>
        <taxon>Propionibacteriales</taxon>
        <taxon>Nocardioidaceae</taxon>
        <taxon>Nocardioides</taxon>
    </lineage>
</organism>
<evidence type="ECO:0000313" key="5">
    <source>
        <dbReference type="Proteomes" id="UP000679307"/>
    </source>
</evidence>
<reference evidence="4 5" key="1">
    <citation type="submission" date="2021-05" db="EMBL/GenBank/DDBJ databases">
        <title>Complete genome of Nocardioides aquaticus KCTC 9944T isolated from meromictic and hypersaline Ekho Lake, Antarctica.</title>
        <authorList>
            <person name="Hwang K."/>
            <person name="Kim K.M."/>
            <person name="Choe H."/>
        </authorList>
    </citation>
    <scope>NUCLEOTIDE SEQUENCE [LARGE SCALE GENOMIC DNA]</scope>
    <source>
        <strain evidence="4 5">KCTC 9944</strain>
    </source>
</reference>
<gene>
    <name evidence="4" type="primary">yagR</name>
    <name evidence="4" type="ORF">ENKNEFLB_01261</name>
</gene>
<dbReference type="Pfam" id="PF20256">
    <property type="entry name" value="MoCoBD_2"/>
    <property type="match status" value="2"/>
</dbReference>
<dbReference type="EMBL" id="CP075371">
    <property type="protein sequence ID" value="QVT78883.1"/>
    <property type="molecule type" value="Genomic_DNA"/>
</dbReference>
<dbReference type="SMART" id="SM01008">
    <property type="entry name" value="Ald_Xan_dh_C"/>
    <property type="match status" value="1"/>
</dbReference>
<dbReference type="Pfam" id="PF01315">
    <property type="entry name" value="Ald_Xan_dh_C"/>
    <property type="match status" value="1"/>
</dbReference>
<feature type="region of interest" description="Disordered" evidence="2">
    <location>
        <begin position="1"/>
        <end position="27"/>
    </location>
</feature>
<dbReference type="GO" id="GO:0004854">
    <property type="term" value="F:xanthine dehydrogenase activity"/>
    <property type="evidence" value="ECO:0007669"/>
    <property type="project" value="UniProtKB-EC"/>
</dbReference>
<keyword evidence="1" id="KW-0500">Molybdenum</keyword>
<evidence type="ECO:0000313" key="4">
    <source>
        <dbReference type="EMBL" id="QVT78883.1"/>
    </source>
</evidence>
<dbReference type="InterPro" id="IPR008274">
    <property type="entry name" value="AldOxase/xan_DH_MoCoBD1"/>
</dbReference>
<dbReference type="EC" id="1.17.1.4" evidence="4"/>
<protein>
    <submittedName>
        <fullName evidence="4">Xanthine dehydrogenase YagR molybdenum-binding subunit</fullName>
        <ecNumber evidence="4">1.17.1.4</ecNumber>
    </submittedName>
</protein>